<sequence>MPRSCERVPAVVIRRRVPRSTKRIDVTRLPEDVVALIDALESGENVIVTRDGESIATISSTVDVLQGAIVDRDTPEEANDRPPIDYDDVTVVATAMKLSKAARVSLSAQLGADYIVLDMLAAPATADVLLAPPASPQLIARLRLMFPKARVIITEIEDHELGVNYQGPLRRLFNVGADAYLPATSVPRLARQLDYILTHGLQLTDGLATPREIAPAMEPPASEDD</sequence>
<evidence type="ECO:0008006" key="3">
    <source>
        <dbReference type="Google" id="ProtNLM"/>
    </source>
</evidence>
<organism evidence="1 2">
    <name type="scientific">Planomonospora alba</name>
    <dbReference type="NCBI Taxonomy" id="161354"/>
    <lineage>
        <taxon>Bacteria</taxon>
        <taxon>Bacillati</taxon>
        <taxon>Actinomycetota</taxon>
        <taxon>Actinomycetes</taxon>
        <taxon>Streptosporangiales</taxon>
        <taxon>Streptosporangiaceae</taxon>
        <taxon>Planomonospora</taxon>
    </lineage>
</organism>
<gene>
    <name evidence="1" type="ORF">GCM10010466_35490</name>
</gene>
<accession>A0ABP6NAN2</accession>
<keyword evidence="2" id="KW-1185">Reference proteome</keyword>
<reference evidence="2" key="1">
    <citation type="journal article" date="2019" name="Int. J. Syst. Evol. Microbiol.">
        <title>The Global Catalogue of Microorganisms (GCM) 10K type strain sequencing project: providing services to taxonomists for standard genome sequencing and annotation.</title>
        <authorList>
            <consortium name="The Broad Institute Genomics Platform"/>
            <consortium name="The Broad Institute Genome Sequencing Center for Infectious Disease"/>
            <person name="Wu L."/>
            <person name="Ma J."/>
        </authorList>
    </citation>
    <scope>NUCLEOTIDE SEQUENCE [LARGE SCALE GENOMIC DNA]</scope>
    <source>
        <strain evidence="2">JCM 9373</strain>
    </source>
</reference>
<comment type="caution">
    <text evidence="1">The sequence shown here is derived from an EMBL/GenBank/DDBJ whole genome shotgun (WGS) entry which is preliminary data.</text>
</comment>
<name>A0ABP6NAN2_9ACTN</name>
<proteinExistence type="predicted"/>
<evidence type="ECO:0000313" key="1">
    <source>
        <dbReference type="EMBL" id="GAA3141402.1"/>
    </source>
</evidence>
<dbReference type="Proteomes" id="UP001500320">
    <property type="component" value="Unassembled WGS sequence"/>
</dbReference>
<protein>
    <recommendedName>
        <fullName evidence="3">Prevent-host-death family protein</fullName>
    </recommendedName>
</protein>
<evidence type="ECO:0000313" key="2">
    <source>
        <dbReference type="Proteomes" id="UP001500320"/>
    </source>
</evidence>
<dbReference type="EMBL" id="BAAAUT010000027">
    <property type="protein sequence ID" value="GAA3141402.1"/>
    <property type="molecule type" value="Genomic_DNA"/>
</dbReference>